<dbReference type="OrthoDB" id="8547299at2"/>
<keyword evidence="3" id="KW-1003">Cell membrane</keyword>
<dbReference type="GO" id="GO:0005886">
    <property type="term" value="C:plasma membrane"/>
    <property type="evidence" value="ECO:0007669"/>
    <property type="project" value="UniProtKB-SubCell"/>
</dbReference>
<dbReference type="GO" id="GO:0015627">
    <property type="term" value="C:type II protein secretion system complex"/>
    <property type="evidence" value="ECO:0007669"/>
    <property type="project" value="InterPro"/>
</dbReference>
<evidence type="ECO:0000256" key="8">
    <source>
        <dbReference type="ARBA" id="ARBA00023136"/>
    </source>
</evidence>
<dbReference type="PANTHER" id="PTHR38779">
    <property type="entry name" value="TYPE II SECRETION SYSTEM PROTEIN I-RELATED"/>
    <property type="match status" value="1"/>
</dbReference>
<evidence type="ECO:0000256" key="3">
    <source>
        <dbReference type="ARBA" id="ARBA00022475"/>
    </source>
</evidence>
<proteinExistence type="inferred from homology"/>
<evidence type="ECO:0000256" key="7">
    <source>
        <dbReference type="ARBA" id="ARBA00022989"/>
    </source>
</evidence>
<evidence type="ECO:0000256" key="6">
    <source>
        <dbReference type="ARBA" id="ARBA00022692"/>
    </source>
</evidence>
<dbReference type="AlphaFoldDB" id="A0A4R8IEA2"/>
<comment type="caution">
    <text evidence="11">The sequence shown here is derived from an EMBL/GenBank/DDBJ whole genome shotgun (WGS) entry which is preliminary data.</text>
</comment>
<dbReference type="RefSeq" id="WP_134085283.1">
    <property type="nucleotide sequence ID" value="NZ_SOQX01000010.1"/>
</dbReference>
<evidence type="ECO:0000256" key="9">
    <source>
        <dbReference type="SAM" id="Phobius"/>
    </source>
</evidence>
<sequence>MSLKTDKLKTGRKPQRGFTLLEVMVALVIFSIGLLGLAGLQSQSLRYNHSAYLKTQASYLAYDILDRMRANRQAALDSGYNAEDTTTGADKDCDTKGATCSTNDMALHDIYEWKQLLSDTLPEGTGSVDQATLGENNFTVTIVWEDPGTPEEESEYQLRSQI</sequence>
<keyword evidence="6 9" id="KW-0812">Transmembrane</keyword>
<feature type="transmembrane region" description="Helical" evidence="9">
    <location>
        <begin position="20"/>
        <end position="40"/>
    </location>
</feature>
<dbReference type="InterPro" id="IPR010052">
    <property type="entry name" value="T2SS_protein-GspI"/>
</dbReference>
<dbReference type="GO" id="GO:0015628">
    <property type="term" value="P:protein secretion by the type II secretion system"/>
    <property type="evidence" value="ECO:0007669"/>
    <property type="project" value="InterPro"/>
</dbReference>
<evidence type="ECO:0000313" key="11">
    <source>
        <dbReference type="EMBL" id="TDX97920.1"/>
    </source>
</evidence>
<keyword evidence="5" id="KW-0997">Cell inner membrane</keyword>
<evidence type="ECO:0000256" key="2">
    <source>
        <dbReference type="ARBA" id="ARBA00008358"/>
    </source>
</evidence>
<dbReference type="InterPro" id="IPR013362">
    <property type="entry name" value="Pilus_4_PilV"/>
</dbReference>
<dbReference type="InterPro" id="IPR054402">
    <property type="entry name" value="Tt1218-like_dom"/>
</dbReference>
<keyword evidence="7 9" id="KW-1133">Transmembrane helix</keyword>
<dbReference type="NCBIfam" id="TIGR02532">
    <property type="entry name" value="IV_pilin_GFxxxE"/>
    <property type="match status" value="1"/>
</dbReference>
<dbReference type="InterPro" id="IPR012902">
    <property type="entry name" value="N_methyl_site"/>
</dbReference>
<keyword evidence="4" id="KW-0488">Methylation</keyword>
<dbReference type="PANTHER" id="PTHR38779:SF2">
    <property type="entry name" value="TYPE II SECRETION SYSTEM PROTEIN I-RELATED"/>
    <property type="match status" value="1"/>
</dbReference>
<comment type="subcellular location">
    <subcellularLocation>
        <location evidence="1">Cell inner membrane</location>
        <topology evidence="1">Single-pass membrane protein</topology>
    </subcellularLocation>
</comment>
<feature type="domain" description="Type IV pilin Tt1218-like" evidence="10">
    <location>
        <begin position="40"/>
        <end position="110"/>
    </location>
</feature>
<dbReference type="Proteomes" id="UP000294914">
    <property type="component" value="Unassembled WGS sequence"/>
</dbReference>
<gene>
    <name evidence="11" type="ORF">EDC23_2724</name>
</gene>
<keyword evidence="12" id="KW-1185">Reference proteome</keyword>
<reference evidence="11 12" key="1">
    <citation type="submission" date="2019-03" db="EMBL/GenBank/DDBJ databases">
        <title>Genomic Encyclopedia of Type Strains, Phase IV (KMG-IV): sequencing the most valuable type-strain genomes for metagenomic binning, comparative biology and taxonomic classification.</title>
        <authorList>
            <person name="Goeker M."/>
        </authorList>
    </citation>
    <scope>NUCLEOTIDE SEQUENCE [LARGE SCALE GENOMIC DNA]</scope>
    <source>
        <strain evidence="11 12">DSM 16326</strain>
    </source>
</reference>
<evidence type="ECO:0000256" key="1">
    <source>
        <dbReference type="ARBA" id="ARBA00004377"/>
    </source>
</evidence>
<organism evidence="11 12">
    <name type="scientific">Thiohalophilus thiocyanatoxydans</name>
    <dbReference type="NCBI Taxonomy" id="381308"/>
    <lineage>
        <taxon>Bacteria</taxon>
        <taxon>Pseudomonadati</taxon>
        <taxon>Pseudomonadota</taxon>
        <taxon>Gammaproteobacteria</taxon>
        <taxon>Thiohalomonadales</taxon>
        <taxon>Thiohalophilaceae</taxon>
        <taxon>Thiohalophilus</taxon>
    </lineage>
</organism>
<keyword evidence="8 9" id="KW-0472">Membrane</keyword>
<evidence type="ECO:0000256" key="5">
    <source>
        <dbReference type="ARBA" id="ARBA00022519"/>
    </source>
</evidence>
<dbReference type="NCBIfam" id="TIGR02523">
    <property type="entry name" value="type_IV_pilV"/>
    <property type="match status" value="1"/>
</dbReference>
<evidence type="ECO:0000256" key="4">
    <source>
        <dbReference type="ARBA" id="ARBA00022481"/>
    </source>
</evidence>
<dbReference type="Pfam" id="PF07963">
    <property type="entry name" value="N_methyl"/>
    <property type="match status" value="1"/>
</dbReference>
<comment type="similarity">
    <text evidence="2">Belongs to the GSP I family.</text>
</comment>
<dbReference type="Pfam" id="PF22150">
    <property type="entry name" value="Tt1218-like"/>
    <property type="match status" value="1"/>
</dbReference>
<dbReference type="EMBL" id="SOQX01000010">
    <property type="protein sequence ID" value="TDX97920.1"/>
    <property type="molecule type" value="Genomic_DNA"/>
</dbReference>
<evidence type="ECO:0000259" key="10">
    <source>
        <dbReference type="Pfam" id="PF22150"/>
    </source>
</evidence>
<accession>A0A4R8IEA2</accession>
<name>A0A4R8IEA2_9GAMM</name>
<evidence type="ECO:0000313" key="12">
    <source>
        <dbReference type="Proteomes" id="UP000294914"/>
    </source>
</evidence>
<protein>
    <submittedName>
        <fullName evidence="11">Type IV pilus assembly protein PilV</fullName>
    </submittedName>
</protein>
<dbReference type="PROSITE" id="PS00409">
    <property type="entry name" value="PROKAR_NTER_METHYL"/>
    <property type="match status" value="1"/>
</dbReference>